<comment type="catalytic activity">
    <reaction evidence="10">
        <text>a 5,6-dihydrouridine in tRNA + NADP(+) = a uridine in tRNA + NADPH + H(+)</text>
        <dbReference type="Rhea" id="RHEA:23624"/>
        <dbReference type="Rhea" id="RHEA-COMP:13339"/>
        <dbReference type="Rhea" id="RHEA-COMP:13887"/>
        <dbReference type="ChEBI" id="CHEBI:15378"/>
        <dbReference type="ChEBI" id="CHEBI:57783"/>
        <dbReference type="ChEBI" id="CHEBI:58349"/>
        <dbReference type="ChEBI" id="CHEBI:65315"/>
        <dbReference type="ChEBI" id="CHEBI:74443"/>
    </reaction>
</comment>
<dbReference type="EMBL" id="QUSK01000009">
    <property type="protein sequence ID" value="RGD76869.1"/>
    <property type="molecule type" value="Genomic_DNA"/>
</dbReference>
<evidence type="ECO:0000313" key="17">
    <source>
        <dbReference type="Proteomes" id="UP000260721"/>
    </source>
</evidence>
<evidence type="ECO:0000256" key="9">
    <source>
        <dbReference type="ARBA" id="ARBA00023002"/>
    </source>
</evidence>
<dbReference type="CDD" id="cd02801">
    <property type="entry name" value="DUS_like_FMN"/>
    <property type="match status" value="1"/>
</dbReference>
<evidence type="ECO:0000256" key="3">
    <source>
        <dbReference type="ARBA" id="ARBA00022555"/>
    </source>
</evidence>
<comment type="cofactor">
    <cofactor evidence="1 12 14">
        <name>FMN</name>
        <dbReference type="ChEBI" id="CHEBI:58210"/>
    </cofactor>
</comment>
<keyword evidence="3" id="KW-0820">tRNA-binding</keyword>
<dbReference type="NCBIfam" id="TIGR00737">
    <property type="entry name" value="nifR3_yhdG"/>
    <property type="match status" value="1"/>
</dbReference>
<dbReference type="InterPro" id="IPR004652">
    <property type="entry name" value="DusB-like"/>
</dbReference>
<dbReference type="PANTHER" id="PTHR45846:SF1">
    <property type="entry name" value="TRNA-DIHYDROURIDINE(47) SYNTHASE [NAD(P)(+)]-LIKE"/>
    <property type="match status" value="1"/>
</dbReference>
<evidence type="ECO:0000256" key="14">
    <source>
        <dbReference type="PIRSR" id="PIRSR006621-2"/>
    </source>
</evidence>
<dbReference type="RefSeq" id="WP_117446071.1">
    <property type="nucleotide sequence ID" value="NZ_JADNBU010000019.1"/>
</dbReference>
<sequence length="322" mass="35901">MFDIGKVHIENPVVVAPLAGVSNIAFRRISKRFGAGLVCNEMVSDKALYYASKKTFEMCQCDSHEHPVSFQLFGHDMDTVVYAAKFMDTQTDCDIIDFNMGCPVNKVIKAKAGSYLMKDIEYAKELMAKVVQSVSKPVTVKMRIGFDKDHINCVELARAMEEVGVQAIAVHGRTRSQMYEGKADWSYIKAVKDAVSIPVIGNGDVRSVEDFHHMMNETGCDGVMIGRGIIGNPFLIQECVDSLTGQKHEFSIEDRIQICLDHAQGLADTKGESIAIREMRGLASWYLKGLPNAREFKNLCSGMQTMEDLKQILHEYKTKVAV</sequence>
<dbReference type="STRING" id="1123313.GCA_000420345_01067"/>
<comment type="similarity">
    <text evidence="12">Belongs to the dus family.</text>
</comment>
<feature type="active site" description="Proton donor" evidence="13">
    <location>
        <position position="102"/>
    </location>
</feature>
<comment type="catalytic activity">
    <reaction evidence="11">
        <text>a 5,6-dihydrouridine in tRNA + NAD(+) = a uridine in tRNA + NADH + H(+)</text>
        <dbReference type="Rhea" id="RHEA:54452"/>
        <dbReference type="Rhea" id="RHEA-COMP:13339"/>
        <dbReference type="Rhea" id="RHEA-COMP:13887"/>
        <dbReference type="ChEBI" id="CHEBI:15378"/>
        <dbReference type="ChEBI" id="CHEBI:57540"/>
        <dbReference type="ChEBI" id="CHEBI:57945"/>
        <dbReference type="ChEBI" id="CHEBI:65315"/>
        <dbReference type="ChEBI" id="CHEBI:74443"/>
    </reaction>
</comment>
<protein>
    <recommendedName>
        <fullName evidence="12">tRNA-dihydrouridine synthase</fullName>
        <ecNumber evidence="12">1.3.1.-</ecNumber>
    </recommendedName>
</protein>
<comment type="function">
    <text evidence="2 12">Catalyzes the synthesis of 5,6-dihydrouridine (D), a modified base found in the D-loop of most tRNAs, via the reduction of the C5-C6 double bond in target uridines.</text>
</comment>
<dbReference type="PANTHER" id="PTHR45846">
    <property type="entry name" value="TRNA-DIHYDROURIDINE(47) SYNTHASE [NAD(P)(+)]-LIKE"/>
    <property type="match status" value="1"/>
</dbReference>
<feature type="binding site" evidence="14">
    <location>
        <begin position="226"/>
        <end position="227"/>
    </location>
    <ligand>
        <name>FMN</name>
        <dbReference type="ChEBI" id="CHEBI:58210"/>
    </ligand>
</feature>
<dbReference type="Gene3D" id="1.10.1200.80">
    <property type="entry name" value="Putative flavin oxidoreducatase, domain 2"/>
    <property type="match status" value="1"/>
</dbReference>
<evidence type="ECO:0000256" key="8">
    <source>
        <dbReference type="ARBA" id="ARBA00022884"/>
    </source>
</evidence>
<dbReference type="GO" id="GO:0000049">
    <property type="term" value="F:tRNA binding"/>
    <property type="evidence" value="ECO:0007669"/>
    <property type="project" value="UniProtKB-KW"/>
</dbReference>
<organism evidence="16 17">
    <name type="scientific">Faecalicoccus pleomorphus</name>
    <dbReference type="NCBI Taxonomy" id="1323"/>
    <lineage>
        <taxon>Bacteria</taxon>
        <taxon>Bacillati</taxon>
        <taxon>Bacillota</taxon>
        <taxon>Erysipelotrichia</taxon>
        <taxon>Erysipelotrichales</taxon>
        <taxon>Erysipelotrichaceae</taxon>
        <taxon>Faecalicoccus</taxon>
    </lineage>
</organism>
<evidence type="ECO:0000256" key="5">
    <source>
        <dbReference type="ARBA" id="ARBA00022643"/>
    </source>
</evidence>
<feature type="domain" description="DUS-like FMN-binding" evidence="15">
    <location>
        <begin position="15"/>
        <end position="315"/>
    </location>
</feature>
<gene>
    <name evidence="16" type="primary">dusB</name>
    <name evidence="16" type="ORF">DXC78_05280</name>
</gene>
<dbReference type="Proteomes" id="UP000260721">
    <property type="component" value="Unassembled WGS sequence"/>
</dbReference>
<evidence type="ECO:0000256" key="11">
    <source>
        <dbReference type="ARBA" id="ARBA00048802"/>
    </source>
</evidence>
<evidence type="ECO:0000256" key="1">
    <source>
        <dbReference type="ARBA" id="ARBA00001917"/>
    </source>
</evidence>
<dbReference type="EC" id="1.3.1.-" evidence="12"/>
<dbReference type="InterPro" id="IPR024036">
    <property type="entry name" value="tRNA-dHydroUridine_Synthase_C"/>
</dbReference>
<dbReference type="PROSITE" id="PS01136">
    <property type="entry name" value="UPF0034"/>
    <property type="match status" value="1"/>
</dbReference>
<reference evidence="16 17" key="1">
    <citation type="submission" date="2018-08" db="EMBL/GenBank/DDBJ databases">
        <title>A genome reference for cultivated species of the human gut microbiota.</title>
        <authorList>
            <person name="Zou Y."/>
            <person name="Xue W."/>
            <person name="Luo G."/>
        </authorList>
    </citation>
    <scope>NUCLEOTIDE SEQUENCE [LARGE SCALE GENOMIC DNA]</scope>
    <source>
        <strain evidence="16 17">TF08-11</strain>
    </source>
</reference>
<dbReference type="SUPFAM" id="SSF51395">
    <property type="entry name" value="FMN-linked oxidoreductases"/>
    <property type="match status" value="1"/>
</dbReference>
<keyword evidence="14" id="KW-0547">Nucleotide-binding</keyword>
<dbReference type="Pfam" id="PF01207">
    <property type="entry name" value="Dus"/>
    <property type="match status" value="1"/>
</dbReference>
<accession>A0A3E3E5D1</accession>
<evidence type="ECO:0000259" key="15">
    <source>
        <dbReference type="Pfam" id="PF01207"/>
    </source>
</evidence>
<evidence type="ECO:0000256" key="7">
    <source>
        <dbReference type="ARBA" id="ARBA00022857"/>
    </source>
</evidence>
<dbReference type="GO" id="GO:0050660">
    <property type="term" value="F:flavin adenine dinucleotide binding"/>
    <property type="evidence" value="ECO:0007669"/>
    <property type="project" value="InterPro"/>
</dbReference>
<keyword evidence="4 12" id="KW-0285">Flavoprotein</keyword>
<dbReference type="InterPro" id="IPR013785">
    <property type="entry name" value="Aldolase_TIM"/>
</dbReference>
<name>A0A3E3E5D1_9FIRM</name>
<evidence type="ECO:0000256" key="2">
    <source>
        <dbReference type="ARBA" id="ARBA00002790"/>
    </source>
</evidence>
<evidence type="ECO:0000256" key="12">
    <source>
        <dbReference type="PIRNR" id="PIRNR006621"/>
    </source>
</evidence>
<keyword evidence="8" id="KW-0694">RNA-binding</keyword>
<keyword evidence="7" id="KW-0521">NADP</keyword>
<dbReference type="InterPro" id="IPR018517">
    <property type="entry name" value="tRNA_hU_synthase_CS"/>
</dbReference>
<proteinExistence type="inferred from homology"/>
<dbReference type="AlphaFoldDB" id="A0A3E3E5D1"/>
<keyword evidence="5 12" id="KW-0288">FMN</keyword>
<feature type="binding site" evidence="14">
    <location>
        <position position="171"/>
    </location>
    <ligand>
        <name>FMN</name>
        <dbReference type="ChEBI" id="CHEBI:58210"/>
    </ligand>
</feature>
<dbReference type="Gene3D" id="3.20.20.70">
    <property type="entry name" value="Aldolase class I"/>
    <property type="match status" value="1"/>
</dbReference>
<feature type="binding site" evidence="14">
    <location>
        <position position="141"/>
    </location>
    <ligand>
        <name>FMN</name>
        <dbReference type="ChEBI" id="CHEBI:58210"/>
    </ligand>
</feature>
<dbReference type="PIRSF" id="PIRSF006621">
    <property type="entry name" value="Dus"/>
    <property type="match status" value="1"/>
</dbReference>
<evidence type="ECO:0000256" key="4">
    <source>
        <dbReference type="ARBA" id="ARBA00022630"/>
    </source>
</evidence>
<feature type="binding site" evidence="14">
    <location>
        <position position="71"/>
    </location>
    <ligand>
        <name>FMN</name>
        <dbReference type="ChEBI" id="CHEBI:58210"/>
    </ligand>
</feature>
<evidence type="ECO:0000256" key="13">
    <source>
        <dbReference type="PIRSR" id="PIRSR006621-1"/>
    </source>
</evidence>
<keyword evidence="6 12" id="KW-0819">tRNA processing</keyword>
<evidence type="ECO:0000256" key="6">
    <source>
        <dbReference type="ARBA" id="ARBA00022694"/>
    </source>
</evidence>
<keyword evidence="9 12" id="KW-0560">Oxidoreductase</keyword>
<dbReference type="InterPro" id="IPR001269">
    <property type="entry name" value="DUS_fam"/>
</dbReference>
<evidence type="ECO:0000256" key="10">
    <source>
        <dbReference type="ARBA" id="ARBA00048205"/>
    </source>
</evidence>
<evidence type="ECO:0000313" key="16">
    <source>
        <dbReference type="EMBL" id="RGD76869.1"/>
    </source>
</evidence>
<comment type="caution">
    <text evidence="16">The sequence shown here is derived from an EMBL/GenBank/DDBJ whole genome shotgun (WGS) entry which is preliminary data.</text>
</comment>
<dbReference type="GO" id="GO:0017150">
    <property type="term" value="F:tRNA dihydrouridine synthase activity"/>
    <property type="evidence" value="ECO:0007669"/>
    <property type="project" value="InterPro"/>
</dbReference>
<dbReference type="InterPro" id="IPR035587">
    <property type="entry name" value="DUS-like_FMN-bd"/>
</dbReference>